<comment type="caution">
    <text evidence="1">The sequence shown here is derived from an EMBL/GenBank/DDBJ whole genome shotgun (WGS) entry which is preliminary data.</text>
</comment>
<keyword evidence="2" id="KW-1185">Reference proteome</keyword>
<accession>A0A1Q9EHX1</accession>
<evidence type="ECO:0000313" key="1">
    <source>
        <dbReference type="EMBL" id="OLQ07054.1"/>
    </source>
</evidence>
<evidence type="ECO:0000313" key="2">
    <source>
        <dbReference type="Proteomes" id="UP000186817"/>
    </source>
</evidence>
<name>A0A1Q9EHX1_SYMMI</name>
<proteinExistence type="predicted"/>
<dbReference type="Proteomes" id="UP000186817">
    <property type="component" value="Unassembled WGS sequence"/>
</dbReference>
<sequence>MHLRHCRWFPTQGSMPGPARTVFPGLRPFTATPGVTPQRPWPSHTGDTARQWTARHTPTCKCTIIQQFAPEAPMFEGHIAASGHHFCRSFSTLEKEVGSAGLLETCTSPPGSKFANGMQGVVPGKRSAGPAQKPSRAFSQTLGGAWNITREFYRQRHGLEMDTVFTVERNNSKSSAFSEAGAELELHDKFVFELRSASPENVLLSGILGREHTIKKCSLPEAQMLMDLRYLWEQEAESSNVGVEGGNTDDSSIASMDSPFRNMLADYIEINTQQLRDLHESVIDWTTSAIRFDTLTGTPLFTSEALKEWCQRMGFQPQLRVITTMYSWTATQYWYHDDLAVTARLGSMAKTWVRRMLALAKQDISINTADVAKLSGIVGKKFDWHKSAGLERIYRDVGLFQFMRALRIKTPISLR</sequence>
<dbReference type="EMBL" id="LSRX01000148">
    <property type="protein sequence ID" value="OLQ07054.1"/>
    <property type="molecule type" value="Genomic_DNA"/>
</dbReference>
<protein>
    <submittedName>
        <fullName evidence="1">Uncharacterized protein</fullName>
    </submittedName>
</protein>
<gene>
    <name evidence="1" type="ORF">AK812_SmicGene9638</name>
</gene>
<dbReference type="AlphaFoldDB" id="A0A1Q9EHX1"/>
<reference evidence="1 2" key="1">
    <citation type="submission" date="2016-02" db="EMBL/GenBank/DDBJ databases">
        <title>Genome analysis of coral dinoflagellate symbionts highlights evolutionary adaptations to a symbiotic lifestyle.</title>
        <authorList>
            <person name="Aranda M."/>
            <person name="Li Y."/>
            <person name="Liew Y.J."/>
            <person name="Baumgarten S."/>
            <person name="Simakov O."/>
            <person name="Wilson M."/>
            <person name="Piel J."/>
            <person name="Ashoor H."/>
            <person name="Bougouffa S."/>
            <person name="Bajic V.B."/>
            <person name="Ryu T."/>
            <person name="Ravasi T."/>
            <person name="Bayer T."/>
            <person name="Micklem G."/>
            <person name="Kim H."/>
            <person name="Bhak J."/>
            <person name="Lajeunesse T.C."/>
            <person name="Voolstra C.R."/>
        </authorList>
    </citation>
    <scope>NUCLEOTIDE SEQUENCE [LARGE SCALE GENOMIC DNA]</scope>
    <source>
        <strain evidence="1 2">CCMP2467</strain>
    </source>
</reference>
<organism evidence="1 2">
    <name type="scientific">Symbiodinium microadriaticum</name>
    <name type="common">Dinoflagellate</name>
    <name type="synonym">Zooxanthella microadriatica</name>
    <dbReference type="NCBI Taxonomy" id="2951"/>
    <lineage>
        <taxon>Eukaryota</taxon>
        <taxon>Sar</taxon>
        <taxon>Alveolata</taxon>
        <taxon>Dinophyceae</taxon>
        <taxon>Suessiales</taxon>
        <taxon>Symbiodiniaceae</taxon>
        <taxon>Symbiodinium</taxon>
    </lineage>
</organism>